<gene>
    <name evidence="1" type="ORF">Mag101_08830</name>
</gene>
<dbReference type="OrthoDB" id="9775854at2"/>
<dbReference type="EMBL" id="CP019650">
    <property type="protein sequence ID" value="AQQ67731.1"/>
    <property type="molecule type" value="Genomic_DNA"/>
</dbReference>
<dbReference type="KEGG" id="maga:Mag101_08830"/>
<dbReference type="eggNOG" id="COG4508">
    <property type="taxonomic scope" value="Bacteria"/>
</dbReference>
<dbReference type="Proteomes" id="UP000188219">
    <property type="component" value="Chromosome"/>
</dbReference>
<dbReference type="RefSeq" id="WP_077403622.1">
    <property type="nucleotide sequence ID" value="NZ_CP019650.1"/>
</dbReference>
<dbReference type="InterPro" id="IPR014871">
    <property type="entry name" value="dUTPase/dCTP_pyrophosphatase"/>
</dbReference>
<evidence type="ECO:0000313" key="2">
    <source>
        <dbReference type="Proteomes" id="UP000188219"/>
    </source>
</evidence>
<dbReference type="Gene3D" id="1.10.4010.10">
    <property type="entry name" value="Type II deoxyuridine triphosphatase"/>
    <property type="match status" value="1"/>
</dbReference>
<dbReference type="AlphaFoldDB" id="A0A1Q2M4W1"/>
<dbReference type="SUPFAM" id="SSF101386">
    <property type="entry name" value="all-alpha NTP pyrophosphatases"/>
    <property type="match status" value="1"/>
</dbReference>
<evidence type="ECO:0000313" key="1">
    <source>
        <dbReference type="EMBL" id="AQQ67731.1"/>
    </source>
</evidence>
<proteinExistence type="predicted"/>
<protein>
    <submittedName>
        <fullName evidence="1">dUTP diphosphatase</fullName>
    </submittedName>
</protein>
<accession>A0A1Q2M4W1</accession>
<dbReference type="CDD" id="cd11527">
    <property type="entry name" value="NTP-PPase_dUTPase"/>
    <property type="match status" value="1"/>
</dbReference>
<dbReference type="Pfam" id="PF08761">
    <property type="entry name" value="dUTPase_2"/>
    <property type="match status" value="1"/>
</dbReference>
<name>A0A1Q2M4W1_9GAMM</name>
<sequence>MSQQQLATMLALQDAINTVVNENWREQNFAWYRAIWVESAELLDHYGWKWWKKQEPEIEQVKLELVDIWHFGLSLELQQGAPEVVAQEMQQQLDAIDVSAGDFRENLESFTLNTLATKQFDLPGFAQLLADCAMDLDELYRRYVGKNVLNRFRQDHGYQDGSYQKQWQGREDNEHLAEIVQSLDTAAENFSVQLYEALKIRYPGAKKDLA</sequence>
<reference evidence="1" key="1">
    <citation type="submission" date="2017-02" db="EMBL/GenBank/DDBJ databases">
        <title>Genome of Microbulbifer agarilyticus GP101.</title>
        <authorList>
            <person name="Jung J."/>
            <person name="Bae S.S."/>
            <person name="Baek K."/>
        </authorList>
    </citation>
    <scope>NUCLEOTIDE SEQUENCE [LARGE SCALE GENOMIC DNA]</scope>
    <source>
        <strain evidence="1">GP101</strain>
    </source>
</reference>
<organism evidence="1 2">
    <name type="scientific">Microbulbifer agarilyticus</name>
    <dbReference type="NCBI Taxonomy" id="260552"/>
    <lineage>
        <taxon>Bacteria</taxon>
        <taxon>Pseudomonadati</taxon>
        <taxon>Pseudomonadota</taxon>
        <taxon>Gammaproteobacteria</taxon>
        <taxon>Cellvibrionales</taxon>
        <taxon>Microbulbiferaceae</taxon>
        <taxon>Microbulbifer</taxon>
    </lineage>
</organism>
<keyword evidence="2" id="KW-1185">Reference proteome</keyword>
<dbReference type="STRING" id="260552.Mag101_08830"/>